<proteinExistence type="predicted"/>
<evidence type="ECO:0000313" key="2">
    <source>
        <dbReference type="EMBL" id="KAG0015700.1"/>
    </source>
</evidence>
<gene>
    <name evidence="2" type="ORF">BGZ80_009691</name>
</gene>
<dbReference type="EMBL" id="JAAAID010000603">
    <property type="protein sequence ID" value="KAG0015700.1"/>
    <property type="molecule type" value="Genomic_DNA"/>
</dbReference>
<evidence type="ECO:0000313" key="3">
    <source>
        <dbReference type="Proteomes" id="UP000703661"/>
    </source>
</evidence>
<sequence length="680" mass="74750">MSNSQEETHIVVDLGSSLSIPHEDTRDAKGLEVEDVSYDSTHCEQSQQDDIWLLSTLSFHLDLLTAGSLFLLPSILPFLASTLTSYITDNASPQSIPSPTTTTSPLSYDITSPTSAASDIWNWQTTWVPLLPCIGAVAPLSLLKVMTMVEESSFQCPFQRWRRSKSGSNSQRNPICVSCARDATRVIRQQQYHRHGTMFGPTVHVIKRAWQAFKREPSGYQPLSLDSPLSEGFSDNDNNICGVEEESECDDETIMVESTDGAPCTCKKSYYYMRQQPSVLPRPRSILRAGLIVWTVLMGLSSILGLNTVRPTSAVFNDTNATADGIDLQTWESMSTSTLRQGGFIAVEESRFPSDGAINYDDGEHDILSVVAAMQEQERSPASLEELNQPLPINQHELFATIKTSIIIVNKERPHDASASLPQIKEEEEEENTADDIKDFMEPDSLDALIMDPDDAILFHDFLAQLKAEDQATKAPEESNLEAYSEKQKRVIKATDDHMIPSMLENDIPCGTKTVPMRPTPTIDLPDFVQKILDSAGPGRLGQREGGQTFKYLAGWTELMILAVATCFGTIMAGLAQARVLSSQLSESSEASVTSPQKLEGCASTRTLPSCLAISGSALGLTLLMIFSECWDVPSVYFSGIGIAGIILIDAWIPDMSLQVECVNEEANYYGMDQEKALIA</sequence>
<dbReference type="Proteomes" id="UP000703661">
    <property type="component" value="Unassembled WGS sequence"/>
</dbReference>
<keyword evidence="3" id="KW-1185">Reference proteome</keyword>
<dbReference type="AlphaFoldDB" id="A0A9P6MWN8"/>
<comment type="caution">
    <text evidence="2">The sequence shown here is derived from an EMBL/GenBank/DDBJ whole genome shotgun (WGS) entry which is preliminary data.</text>
</comment>
<evidence type="ECO:0000256" key="1">
    <source>
        <dbReference type="SAM" id="MobiDB-lite"/>
    </source>
</evidence>
<name>A0A9P6MWN8_9FUNG</name>
<organism evidence="2 3">
    <name type="scientific">Entomortierella chlamydospora</name>
    <dbReference type="NCBI Taxonomy" id="101097"/>
    <lineage>
        <taxon>Eukaryota</taxon>
        <taxon>Fungi</taxon>
        <taxon>Fungi incertae sedis</taxon>
        <taxon>Mucoromycota</taxon>
        <taxon>Mortierellomycotina</taxon>
        <taxon>Mortierellomycetes</taxon>
        <taxon>Mortierellales</taxon>
        <taxon>Mortierellaceae</taxon>
        <taxon>Entomortierella</taxon>
    </lineage>
</organism>
<accession>A0A9P6MWN8</accession>
<protein>
    <submittedName>
        <fullName evidence="2">Uncharacterized protein</fullName>
    </submittedName>
</protein>
<reference evidence="2" key="1">
    <citation type="journal article" date="2020" name="Fungal Divers.">
        <title>Resolving the Mortierellaceae phylogeny through synthesis of multi-gene phylogenetics and phylogenomics.</title>
        <authorList>
            <person name="Vandepol N."/>
            <person name="Liber J."/>
            <person name="Desiro A."/>
            <person name="Na H."/>
            <person name="Kennedy M."/>
            <person name="Barry K."/>
            <person name="Grigoriev I.V."/>
            <person name="Miller A.N."/>
            <person name="O'Donnell K."/>
            <person name="Stajich J.E."/>
            <person name="Bonito G."/>
        </authorList>
    </citation>
    <scope>NUCLEOTIDE SEQUENCE</scope>
    <source>
        <strain evidence="2">NRRL 2769</strain>
    </source>
</reference>
<feature type="region of interest" description="Disordered" evidence="1">
    <location>
        <begin position="415"/>
        <end position="434"/>
    </location>
</feature>